<proteinExistence type="predicted"/>
<sequence length="98" mass="10788">MGNDPEDACTHLLVEEDLVNGNDMIGCIENLQKTISSRLQFVFGKDEAAGNLSLSGDDDVNDQVEIFDFPCKMVDAMDQASPVLFVARNVNIYKSSEE</sequence>
<reference evidence="2" key="1">
    <citation type="journal article" date="2019" name="Gigascience">
        <title>De novo genome assembly of the endangered Acer yangbiense, a plant species with extremely small populations endemic to Yunnan Province, China.</title>
        <authorList>
            <person name="Yang J."/>
            <person name="Wariss H.M."/>
            <person name="Tao L."/>
            <person name="Zhang R."/>
            <person name="Yun Q."/>
            <person name="Hollingsworth P."/>
            <person name="Dao Z."/>
            <person name="Luo G."/>
            <person name="Guo H."/>
            <person name="Ma Y."/>
            <person name="Sun W."/>
        </authorList>
    </citation>
    <scope>NUCLEOTIDE SEQUENCE [LARGE SCALE GENOMIC DNA]</scope>
    <source>
        <strain evidence="2">cv. br00</strain>
    </source>
</reference>
<evidence type="ECO:0000313" key="2">
    <source>
        <dbReference type="Proteomes" id="UP000326939"/>
    </source>
</evidence>
<protein>
    <submittedName>
        <fullName evidence="1">Uncharacterized protein</fullName>
    </submittedName>
</protein>
<evidence type="ECO:0000313" key="1">
    <source>
        <dbReference type="EMBL" id="KAB5563882.1"/>
    </source>
</evidence>
<dbReference type="Proteomes" id="UP000326939">
    <property type="component" value="Chromosome 3"/>
</dbReference>
<accession>A0A5N5N9R9</accession>
<dbReference type="AlphaFoldDB" id="A0A5N5N9R9"/>
<dbReference type="EMBL" id="VDCV01000003">
    <property type="protein sequence ID" value="KAB5563882.1"/>
    <property type="molecule type" value="Genomic_DNA"/>
</dbReference>
<keyword evidence="2" id="KW-1185">Reference proteome</keyword>
<gene>
    <name evidence="1" type="ORF">DKX38_003936</name>
</gene>
<organism evidence="1 2">
    <name type="scientific">Salix brachista</name>
    <dbReference type="NCBI Taxonomy" id="2182728"/>
    <lineage>
        <taxon>Eukaryota</taxon>
        <taxon>Viridiplantae</taxon>
        <taxon>Streptophyta</taxon>
        <taxon>Embryophyta</taxon>
        <taxon>Tracheophyta</taxon>
        <taxon>Spermatophyta</taxon>
        <taxon>Magnoliopsida</taxon>
        <taxon>eudicotyledons</taxon>
        <taxon>Gunneridae</taxon>
        <taxon>Pentapetalae</taxon>
        <taxon>rosids</taxon>
        <taxon>fabids</taxon>
        <taxon>Malpighiales</taxon>
        <taxon>Salicaceae</taxon>
        <taxon>Saliceae</taxon>
        <taxon>Salix</taxon>
    </lineage>
</organism>
<name>A0A5N5N9R9_9ROSI</name>
<comment type="caution">
    <text evidence="1">The sequence shown here is derived from an EMBL/GenBank/DDBJ whole genome shotgun (WGS) entry which is preliminary data.</text>
</comment>